<accession>A0A7X0HTU4</accession>
<dbReference type="Gene3D" id="3.30.70.1290">
    <property type="entry name" value="Transposase IS200-like"/>
    <property type="match status" value="1"/>
</dbReference>
<dbReference type="EMBL" id="JACHGK010000013">
    <property type="protein sequence ID" value="MBB6446718.1"/>
    <property type="molecule type" value="Genomic_DNA"/>
</dbReference>
<sequence>MARKKRTWQKDEFYHIVCRGNRRDPLFMDKWDFITFLFILQQVYEKIPFELVSYCFMTNHYHLQLRSKKEPIWKVMSLINKRYADYYNTKYRLTGHVFEKRYFSKMIFSQKGMIEVSCYIHLNPIEARMVENPEDYPWSSYSYYKKMPICPYDFFTREIILNQYTGSIFERSAKYCAEVMARIEHGFEVESIGWNELAGACTVSI</sequence>
<evidence type="ECO:0000313" key="3">
    <source>
        <dbReference type="Proteomes" id="UP000531594"/>
    </source>
</evidence>
<dbReference type="AlphaFoldDB" id="A0A7X0HTU4"/>
<keyword evidence="3" id="KW-1185">Reference proteome</keyword>
<dbReference type="SUPFAM" id="SSF143422">
    <property type="entry name" value="Transposase IS200-like"/>
    <property type="match status" value="1"/>
</dbReference>
<dbReference type="Proteomes" id="UP000531594">
    <property type="component" value="Unassembled WGS sequence"/>
</dbReference>
<organism evidence="2 3">
    <name type="scientific">Bacillus benzoevorans</name>
    <dbReference type="NCBI Taxonomy" id="1456"/>
    <lineage>
        <taxon>Bacteria</taxon>
        <taxon>Bacillati</taxon>
        <taxon>Bacillota</taxon>
        <taxon>Bacilli</taxon>
        <taxon>Bacillales</taxon>
        <taxon>Bacillaceae</taxon>
        <taxon>Bacillus</taxon>
    </lineage>
</organism>
<dbReference type="GO" id="GO:0004803">
    <property type="term" value="F:transposase activity"/>
    <property type="evidence" value="ECO:0007669"/>
    <property type="project" value="InterPro"/>
</dbReference>
<comment type="caution">
    <text evidence="2">The sequence shown here is derived from an EMBL/GenBank/DDBJ whole genome shotgun (WGS) entry which is preliminary data.</text>
</comment>
<proteinExistence type="predicted"/>
<name>A0A7X0HTU4_9BACI</name>
<dbReference type="GO" id="GO:0006313">
    <property type="term" value="P:DNA transposition"/>
    <property type="evidence" value="ECO:0007669"/>
    <property type="project" value="InterPro"/>
</dbReference>
<dbReference type="PANTHER" id="PTHR34322:SF2">
    <property type="entry name" value="TRANSPOSASE IS200-LIKE DOMAIN-CONTAINING PROTEIN"/>
    <property type="match status" value="1"/>
</dbReference>
<dbReference type="InterPro" id="IPR002686">
    <property type="entry name" value="Transposase_17"/>
</dbReference>
<protein>
    <submittedName>
        <fullName evidence="2">REP element-mobilizing transposase RayT</fullName>
    </submittedName>
</protein>
<dbReference type="InterPro" id="IPR036515">
    <property type="entry name" value="Transposase_17_sf"/>
</dbReference>
<evidence type="ECO:0000313" key="2">
    <source>
        <dbReference type="EMBL" id="MBB6446718.1"/>
    </source>
</evidence>
<dbReference type="Pfam" id="PF01797">
    <property type="entry name" value="Y1_Tnp"/>
    <property type="match status" value="1"/>
</dbReference>
<dbReference type="SMART" id="SM01321">
    <property type="entry name" value="Y1_Tnp"/>
    <property type="match status" value="1"/>
</dbReference>
<dbReference type="GO" id="GO:0003677">
    <property type="term" value="F:DNA binding"/>
    <property type="evidence" value="ECO:0007669"/>
    <property type="project" value="InterPro"/>
</dbReference>
<gene>
    <name evidence="2" type="ORF">HNR53_003382</name>
</gene>
<reference evidence="2 3" key="1">
    <citation type="submission" date="2020-08" db="EMBL/GenBank/DDBJ databases">
        <title>Genomic Encyclopedia of Type Strains, Phase IV (KMG-IV): sequencing the most valuable type-strain genomes for metagenomic binning, comparative biology and taxonomic classification.</title>
        <authorList>
            <person name="Goeker M."/>
        </authorList>
    </citation>
    <scope>NUCLEOTIDE SEQUENCE [LARGE SCALE GENOMIC DNA]</scope>
    <source>
        <strain evidence="2 3">DSM 5391</strain>
    </source>
</reference>
<feature type="domain" description="Transposase IS200-like" evidence="1">
    <location>
        <begin position="9"/>
        <end position="123"/>
    </location>
</feature>
<dbReference type="PANTHER" id="PTHR34322">
    <property type="entry name" value="TRANSPOSASE, Y1_TNP DOMAIN-CONTAINING"/>
    <property type="match status" value="1"/>
</dbReference>
<evidence type="ECO:0000259" key="1">
    <source>
        <dbReference type="SMART" id="SM01321"/>
    </source>
</evidence>
<dbReference type="RefSeq" id="WP_246439628.1">
    <property type="nucleotide sequence ID" value="NZ_JACHGK010000013.1"/>
</dbReference>